<protein>
    <submittedName>
        <fullName evidence="3">Uncharacterized protein</fullName>
    </submittedName>
</protein>
<accession>A0AAV2Z8U4</accession>
<dbReference type="InterPro" id="IPR049630">
    <property type="entry name" value="DYDC-like_DD"/>
</dbReference>
<organism evidence="3 4">
    <name type="scientific">Lagenidium giganteum</name>
    <dbReference type="NCBI Taxonomy" id="4803"/>
    <lineage>
        <taxon>Eukaryota</taxon>
        <taxon>Sar</taxon>
        <taxon>Stramenopiles</taxon>
        <taxon>Oomycota</taxon>
        <taxon>Peronosporomycetes</taxon>
        <taxon>Pythiales</taxon>
        <taxon>Pythiaceae</taxon>
    </lineage>
</organism>
<sequence>MSNFDFDYGYLKSTVSAPLTEAMAQLAVAQPEDPVDFLGHYLLKYVDNEIEKQQQQERAKQPRSTMRIDPSSYMPPPSNPNDELDQALAQERLLLAHMQQEQSVIELHQRFVEWMASYINAEEAYVGRKVANADGQTFVHWVSSSRSTTVVVDKFVTEEKGITFDVFKEVEDPAAPPDADGNPVPPSIPKYIHVENVLREPRMKYFGIPKLGAFVASGVKYKSYIHQDVFNDANPDEPNGKEEWLVVAADTMGQARSFTQAQLDGFHRSSLAFATTLEELERSLYSKDLERKVVLDDPQLKEFYPTFVAEVALQEENVMLQVQSLPEEEKAVKETELRLSFLTFLLLNNVATLARASARVTPFKTPALAVFAAALCVFGHRRDDLLNPVTKQPSWERIAPWLEEEHLKTVLAGFDSVSPPPTASARLLLGETAKSDVEAASVIGVCLFLWVQAVFAHSERLEAAAELARQRALEEAAAAE</sequence>
<comment type="caution">
    <text evidence="3">The sequence shown here is derived from an EMBL/GenBank/DDBJ whole genome shotgun (WGS) entry which is preliminary data.</text>
</comment>
<dbReference type="PANTHER" id="PTHR23356">
    <property type="entry name" value="DPY30-RELATED"/>
    <property type="match status" value="1"/>
</dbReference>
<dbReference type="EMBL" id="DAKRPA010000020">
    <property type="protein sequence ID" value="DBA03368.1"/>
    <property type="molecule type" value="Genomic_DNA"/>
</dbReference>
<dbReference type="AlphaFoldDB" id="A0AAV2Z8U4"/>
<proteinExistence type="inferred from homology"/>
<name>A0AAV2Z8U4_9STRA</name>
<comment type="similarity">
    <text evidence="1">Belongs to the dpy-30 family.</text>
</comment>
<dbReference type="Gene3D" id="1.20.890.10">
    <property type="entry name" value="cAMP-dependent protein kinase regulatory subunit, dimerization-anchoring domain"/>
    <property type="match status" value="1"/>
</dbReference>
<dbReference type="InterPro" id="IPR037856">
    <property type="entry name" value="Sdc1/DPY30"/>
</dbReference>
<evidence type="ECO:0000313" key="3">
    <source>
        <dbReference type="EMBL" id="DBA03368.1"/>
    </source>
</evidence>
<reference evidence="3" key="1">
    <citation type="submission" date="2022-11" db="EMBL/GenBank/DDBJ databases">
        <authorList>
            <person name="Morgan W.R."/>
            <person name="Tartar A."/>
        </authorList>
    </citation>
    <scope>NUCLEOTIDE SEQUENCE</scope>
    <source>
        <strain evidence="3">ARSEF 373</strain>
    </source>
</reference>
<dbReference type="PANTHER" id="PTHR23356:SF16">
    <property type="entry name" value="DPY30 DOMAIN CONTAINING 2"/>
    <property type="match status" value="1"/>
</dbReference>
<reference evidence="3" key="2">
    <citation type="journal article" date="2023" name="Microbiol Resour">
        <title>Decontamination and Annotation of the Draft Genome Sequence of the Oomycete Lagenidium giganteum ARSEF 373.</title>
        <authorList>
            <person name="Morgan W.R."/>
            <person name="Tartar A."/>
        </authorList>
    </citation>
    <scope>NUCLEOTIDE SEQUENCE</scope>
    <source>
        <strain evidence="3">ARSEF 373</strain>
    </source>
</reference>
<keyword evidence="4" id="KW-1185">Reference proteome</keyword>
<dbReference type="Proteomes" id="UP001146120">
    <property type="component" value="Unassembled WGS sequence"/>
</dbReference>
<evidence type="ECO:0000256" key="1">
    <source>
        <dbReference type="ARBA" id="ARBA00010849"/>
    </source>
</evidence>
<dbReference type="CDD" id="cd22966">
    <property type="entry name" value="DD_DYDC-like"/>
    <property type="match status" value="1"/>
</dbReference>
<evidence type="ECO:0000256" key="2">
    <source>
        <dbReference type="SAM" id="MobiDB-lite"/>
    </source>
</evidence>
<dbReference type="InterPro" id="IPR007858">
    <property type="entry name" value="Dpy-30_motif"/>
</dbReference>
<evidence type="ECO:0000313" key="4">
    <source>
        <dbReference type="Proteomes" id="UP001146120"/>
    </source>
</evidence>
<gene>
    <name evidence="3" type="ORF">N0F65_004645</name>
</gene>
<dbReference type="GO" id="GO:0048188">
    <property type="term" value="C:Set1C/COMPASS complex"/>
    <property type="evidence" value="ECO:0007669"/>
    <property type="project" value="InterPro"/>
</dbReference>
<feature type="region of interest" description="Disordered" evidence="2">
    <location>
        <begin position="53"/>
        <end position="81"/>
    </location>
</feature>
<dbReference type="Pfam" id="PF05186">
    <property type="entry name" value="Dpy-30"/>
    <property type="match status" value="1"/>
</dbReference>